<feature type="transmembrane region" description="Helical" evidence="1">
    <location>
        <begin position="94"/>
        <end position="114"/>
    </location>
</feature>
<gene>
    <name evidence="2" type="ORF">SAMN02910411_1096</name>
</gene>
<accession>A0A285RQU5</accession>
<evidence type="ECO:0000256" key="1">
    <source>
        <dbReference type="SAM" id="Phobius"/>
    </source>
</evidence>
<sequence length="154" mass="17968">MLSHNRTNLKRCLILKKGIKILYYISVVISALVGVWHFFVPWMFQWYDYLPMQYENLIVGIDYTNYCFSLLLFGLSTMLIVLGKRALAINREIIYFYFFLTVVWIFRACLASFIEPWPLQPIPAAAIGQLIASDILAVMMIIVSASFIKELRRK</sequence>
<evidence type="ECO:0000313" key="2">
    <source>
        <dbReference type="EMBL" id="SOB96503.1"/>
    </source>
</evidence>
<dbReference type="Proteomes" id="UP000219563">
    <property type="component" value="Unassembled WGS sequence"/>
</dbReference>
<keyword evidence="1" id="KW-0472">Membrane</keyword>
<organism evidence="2 3">
    <name type="scientific">Pseudobutyrivibrio ruminis DSM 9787</name>
    <dbReference type="NCBI Taxonomy" id="1123011"/>
    <lineage>
        <taxon>Bacteria</taxon>
        <taxon>Bacillati</taxon>
        <taxon>Bacillota</taxon>
        <taxon>Clostridia</taxon>
        <taxon>Lachnospirales</taxon>
        <taxon>Lachnospiraceae</taxon>
        <taxon>Pseudobutyrivibrio</taxon>
    </lineage>
</organism>
<feature type="transmembrane region" description="Helical" evidence="1">
    <location>
        <begin position="21"/>
        <end position="43"/>
    </location>
</feature>
<feature type="transmembrane region" description="Helical" evidence="1">
    <location>
        <begin position="63"/>
        <end position="82"/>
    </location>
</feature>
<evidence type="ECO:0000313" key="3">
    <source>
        <dbReference type="Proteomes" id="UP000219563"/>
    </source>
</evidence>
<proteinExistence type="predicted"/>
<name>A0A285RQU5_9FIRM</name>
<protein>
    <submittedName>
        <fullName evidence="2">Uncharacterized protein</fullName>
    </submittedName>
</protein>
<keyword evidence="1" id="KW-0812">Transmembrane</keyword>
<reference evidence="2 3" key="1">
    <citation type="submission" date="2017-08" db="EMBL/GenBank/DDBJ databases">
        <authorList>
            <person name="de Groot N.N."/>
        </authorList>
    </citation>
    <scope>NUCLEOTIDE SEQUENCE [LARGE SCALE GENOMIC DNA]</scope>
    <source>
        <strain evidence="2 3">DSM 9787</strain>
    </source>
</reference>
<feature type="transmembrane region" description="Helical" evidence="1">
    <location>
        <begin position="126"/>
        <end position="148"/>
    </location>
</feature>
<dbReference type="EMBL" id="OBMR01000003">
    <property type="protein sequence ID" value="SOB96503.1"/>
    <property type="molecule type" value="Genomic_DNA"/>
</dbReference>
<keyword evidence="1" id="KW-1133">Transmembrane helix</keyword>
<dbReference type="AlphaFoldDB" id="A0A285RQU5"/>